<evidence type="ECO:0000259" key="13">
    <source>
        <dbReference type="PROSITE" id="PS50259"/>
    </source>
</evidence>
<dbReference type="InterPro" id="IPR011500">
    <property type="entry name" value="GPCR_3_9-Cys_dom"/>
</dbReference>
<feature type="transmembrane region" description="Helical" evidence="12">
    <location>
        <begin position="647"/>
        <end position="670"/>
    </location>
</feature>
<evidence type="ECO:0000256" key="12">
    <source>
        <dbReference type="SAM" id="Phobius"/>
    </source>
</evidence>
<dbReference type="PANTHER" id="PTHR24061">
    <property type="entry name" value="CALCIUM-SENSING RECEPTOR-RELATED"/>
    <property type="match status" value="1"/>
</dbReference>
<accession>A0A6P8NN50</accession>
<dbReference type="PRINTS" id="PR00592">
    <property type="entry name" value="CASENSINGR"/>
</dbReference>
<keyword evidence="3 12" id="KW-0812">Transmembrane</keyword>
<evidence type="ECO:0000256" key="10">
    <source>
        <dbReference type="ARBA" id="ARBA00023224"/>
    </source>
</evidence>
<dbReference type="Proteomes" id="UP000515159">
    <property type="component" value="Chromosome 15"/>
</dbReference>
<feature type="transmembrane region" description="Helical" evidence="12">
    <location>
        <begin position="771"/>
        <end position="793"/>
    </location>
</feature>
<dbReference type="InParanoid" id="A0A6P8NN50"/>
<dbReference type="FunFam" id="2.10.50.30:FF:000004">
    <property type="entry name" value="Taste receptor type 1 member 3-like protein"/>
    <property type="match status" value="1"/>
</dbReference>
<feature type="transmembrane region" description="Helical" evidence="12">
    <location>
        <begin position="742"/>
        <end position="759"/>
    </location>
</feature>
<evidence type="ECO:0000256" key="5">
    <source>
        <dbReference type="ARBA" id="ARBA00022989"/>
    </source>
</evidence>
<feature type="transmembrane region" description="Helical" evidence="12">
    <location>
        <begin position="576"/>
        <end position="602"/>
    </location>
</feature>
<dbReference type="FunFam" id="3.40.50.2300:FF:000016">
    <property type="entry name" value="Taste 1 receptor member 2"/>
    <property type="match status" value="1"/>
</dbReference>
<sequence length="851" mass="96138">MLLGLTSSDKSHNYKKDMLFSKELIFFWYTFAVLDVASLGQTSDHSSVFSVPGDYIIAGAFSVHSETMHFISSPEVDAFERFDFSDPGYHLIQAMRFSIEEINNSSHLLPNVTLGYEIYDTCSESANLHATLDFVSQQAFPYVKMQNNFTSYRPKAIAVIGPESSDLAFTTASILGLFLVPQISYEATNEALSLKRLYPSFLRTIPNDRLQVEVLVLLLQSFNWTWIAIVGSDDDYGRQGLQGLYDLATENAICVPYQAIIPDGTNEKGAEEVKKIVHSLTQTGVRVVVVFSTKRVAKVFFEAVIQHNVTQMVWLGTEDWLLSPWISNIPNIEKIGTVMGISMKQVELPGLREFESIYSGKNSSSQVENCCQICHKCRSFSPQSLPTPSDFDRQVSFNVYTAVYAVAYALHELLGCKSGACSRDTFYPWQLLERIRNISFTLHNQTIYFDKEGNPGTGYDIAMWERIRESWSSVVIGSFRQNQRRLDIIRDDLKWHTEDNKVPVSVCSKECEAGEKRLKTSVHQCCFACKPCPKMTFLNKTNVYECQPCMTHEWSPPKSETCFNKTIEYLYWTEPVALALLSAIIVLFLLAMAIVLIFVLNLNTPVVKSAGGKMCFTVLGSLVCACCTLFFYFGVPTKMRCMLRQPVFAISYTVCLSCLLVRSFQVVSIFKLAAKFPMFNDFWVKKNGPIIFIFTSSAIQIIISVIWISSQPSVPTEVSDNFDSQIILACSESLSAAAVLEIVYMGLLSTCCFVFCYVGKDLPENYNEAKCITFSLLIYFFSWIAFFTTYIVYKGKYITAVNILAILASIFGILIGYFVPKCYVILLRRDLNTTEHFQTSIQNYTKKKSCN</sequence>
<dbReference type="AlphaFoldDB" id="A0A6P8NN50"/>
<dbReference type="PROSITE" id="PS00980">
    <property type="entry name" value="G_PROTEIN_RECEP_F3_2"/>
    <property type="match status" value="1"/>
</dbReference>
<dbReference type="CTD" id="80835"/>
<evidence type="ECO:0000256" key="1">
    <source>
        <dbReference type="ARBA" id="ARBA00004651"/>
    </source>
</evidence>
<feature type="transmembrane region" description="Helical" evidence="12">
    <location>
        <begin position="690"/>
        <end position="709"/>
    </location>
</feature>
<keyword evidence="6" id="KW-0297">G-protein coupled receptor</keyword>
<evidence type="ECO:0000256" key="3">
    <source>
        <dbReference type="ARBA" id="ARBA00022692"/>
    </source>
</evidence>
<dbReference type="InterPro" id="IPR001828">
    <property type="entry name" value="ANF_lig-bd_rcpt"/>
</dbReference>
<proteinExistence type="inferred from homology"/>
<dbReference type="InterPro" id="IPR028082">
    <property type="entry name" value="Peripla_BP_I"/>
</dbReference>
<dbReference type="KEGG" id="gsh:117348959"/>
<keyword evidence="4" id="KW-0732">Signal</keyword>
<keyword evidence="9" id="KW-0325">Glycoprotein</keyword>
<dbReference type="RefSeq" id="XP_033777572.1">
    <property type="nucleotide sequence ID" value="XM_033921681.1"/>
</dbReference>
<evidence type="ECO:0000256" key="11">
    <source>
        <dbReference type="ARBA" id="ARBA00038492"/>
    </source>
</evidence>
<dbReference type="InterPro" id="IPR017979">
    <property type="entry name" value="GPCR_3_CS"/>
</dbReference>
<evidence type="ECO:0000313" key="14">
    <source>
        <dbReference type="Proteomes" id="UP000515159"/>
    </source>
</evidence>
<comment type="similarity">
    <text evidence="11">Belongs to the G-protein coupled receptor 3 family. TAS1R subfamily.</text>
</comment>
<protein>
    <submittedName>
        <fullName evidence="15">Taste receptor type 1 member 1 isoform X1</fullName>
    </submittedName>
</protein>
<dbReference type="GO" id="GO:0004930">
    <property type="term" value="F:G protein-coupled receptor activity"/>
    <property type="evidence" value="ECO:0007669"/>
    <property type="project" value="UniProtKB-KW"/>
</dbReference>
<feature type="domain" description="G-protein coupled receptors family 3 profile" evidence="13">
    <location>
        <begin position="576"/>
        <end position="841"/>
    </location>
</feature>
<dbReference type="InterPro" id="IPR038550">
    <property type="entry name" value="GPCR_3_9-Cys_sf"/>
</dbReference>
<dbReference type="OrthoDB" id="5984008at2759"/>
<dbReference type="PRINTS" id="PR00248">
    <property type="entry name" value="GPCRMGR"/>
</dbReference>
<dbReference type="PROSITE" id="PS00981">
    <property type="entry name" value="G_PROTEIN_RECEP_F3_3"/>
    <property type="match status" value="1"/>
</dbReference>
<name>A0A6P8NN50_GEOSA</name>
<dbReference type="Pfam" id="PF01094">
    <property type="entry name" value="ANF_receptor"/>
    <property type="match status" value="1"/>
</dbReference>
<keyword evidence="10" id="KW-0807">Transducer</keyword>
<dbReference type="Pfam" id="PF00003">
    <property type="entry name" value="7tm_3"/>
    <property type="match status" value="1"/>
</dbReference>
<dbReference type="InterPro" id="IPR000068">
    <property type="entry name" value="GPCR_3_Ca_sens_rcpt-rel"/>
</dbReference>
<keyword evidence="14" id="KW-1185">Reference proteome</keyword>
<dbReference type="GO" id="GO:0050917">
    <property type="term" value="P:sensory perception of umami taste"/>
    <property type="evidence" value="ECO:0007669"/>
    <property type="project" value="TreeGrafter"/>
</dbReference>
<evidence type="ECO:0000256" key="6">
    <source>
        <dbReference type="ARBA" id="ARBA00023040"/>
    </source>
</evidence>
<dbReference type="Gene3D" id="3.40.50.2300">
    <property type="match status" value="2"/>
</dbReference>
<feature type="transmembrane region" description="Helical" evidence="12">
    <location>
        <begin position="799"/>
        <end position="819"/>
    </location>
</feature>
<keyword evidence="8 15" id="KW-0675">Receptor</keyword>
<dbReference type="PROSITE" id="PS50259">
    <property type="entry name" value="G_PROTEIN_RECEP_F3_4"/>
    <property type="match status" value="1"/>
</dbReference>
<dbReference type="InterPro" id="IPR000337">
    <property type="entry name" value="GPCR_3"/>
</dbReference>
<dbReference type="InterPro" id="IPR017978">
    <property type="entry name" value="GPCR_3_C"/>
</dbReference>
<dbReference type="GO" id="GO:0005886">
    <property type="term" value="C:plasma membrane"/>
    <property type="evidence" value="ECO:0007669"/>
    <property type="project" value="UniProtKB-SubCell"/>
</dbReference>
<dbReference type="SUPFAM" id="SSF53822">
    <property type="entry name" value="Periplasmic binding protein-like I"/>
    <property type="match status" value="1"/>
</dbReference>
<evidence type="ECO:0000256" key="4">
    <source>
        <dbReference type="ARBA" id="ARBA00022729"/>
    </source>
</evidence>
<keyword evidence="7 12" id="KW-0472">Membrane</keyword>
<comment type="subcellular location">
    <subcellularLocation>
        <location evidence="1">Cell membrane</location>
        <topology evidence="1">Multi-pass membrane protein</topology>
    </subcellularLocation>
</comment>
<evidence type="ECO:0000256" key="7">
    <source>
        <dbReference type="ARBA" id="ARBA00023136"/>
    </source>
</evidence>
<gene>
    <name evidence="15" type="primary">TAS1R1</name>
</gene>
<evidence type="ECO:0000256" key="9">
    <source>
        <dbReference type="ARBA" id="ARBA00023180"/>
    </source>
</evidence>
<evidence type="ECO:0000256" key="8">
    <source>
        <dbReference type="ARBA" id="ARBA00023170"/>
    </source>
</evidence>
<organism evidence="14 15">
    <name type="scientific">Geotrypetes seraphini</name>
    <name type="common">Gaboon caecilian</name>
    <name type="synonym">Caecilia seraphini</name>
    <dbReference type="NCBI Taxonomy" id="260995"/>
    <lineage>
        <taxon>Eukaryota</taxon>
        <taxon>Metazoa</taxon>
        <taxon>Chordata</taxon>
        <taxon>Craniata</taxon>
        <taxon>Vertebrata</taxon>
        <taxon>Euteleostomi</taxon>
        <taxon>Amphibia</taxon>
        <taxon>Gymnophiona</taxon>
        <taxon>Geotrypetes</taxon>
    </lineage>
</organism>
<keyword evidence="5 12" id="KW-1133">Transmembrane helix</keyword>
<dbReference type="GeneID" id="117348959"/>
<evidence type="ECO:0000256" key="2">
    <source>
        <dbReference type="ARBA" id="ARBA00022475"/>
    </source>
</evidence>
<evidence type="ECO:0000313" key="15">
    <source>
        <dbReference type="RefSeq" id="XP_033777572.1"/>
    </source>
</evidence>
<dbReference type="Pfam" id="PF07562">
    <property type="entry name" value="NCD3G"/>
    <property type="match status" value="1"/>
</dbReference>
<reference evidence="15" key="1">
    <citation type="submission" date="2025-08" db="UniProtKB">
        <authorList>
            <consortium name="RefSeq"/>
        </authorList>
    </citation>
    <scope>IDENTIFICATION</scope>
</reference>
<feature type="transmembrane region" description="Helical" evidence="12">
    <location>
        <begin position="614"/>
        <end position="635"/>
    </location>
</feature>
<keyword evidence="2" id="KW-1003">Cell membrane</keyword>
<dbReference type="FunCoup" id="A0A6P8NN50">
    <property type="interactions" value="489"/>
</dbReference>
<dbReference type="PANTHER" id="PTHR24061:SF3">
    <property type="entry name" value="TASTE RECEPTOR TYPE 1 MEMBER 1"/>
    <property type="match status" value="1"/>
</dbReference>
<dbReference type="Gene3D" id="2.10.50.30">
    <property type="entry name" value="GPCR, family 3, nine cysteines domain"/>
    <property type="match status" value="1"/>
</dbReference>